<organism evidence="1 2">
    <name type="scientific">Cohnella phaseoli</name>
    <dbReference type="NCBI Taxonomy" id="456490"/>
    <lineage>
        <taxon>Bacteria</taxon>
        <taxon>Bacillati</taxon>
        <taxon>Bacillota</taxon>
        <taxon>Bacilli</taxon>
        <taxon>Bacillales</taxon>
        <taxon>Paenibacillaceae</taxon>
        <taxon>Cohnella</taxon>
    </lineage>
</organism>
<evidence type="ECO:0000313" key="1">
    <source>
        <dbReference type="EMBL" id="RED89143.1"/>
    </source>
</evidence>
<dbReference type="AlphaFoldDB" id="A0A3D9KR08"/>
<reference evidence="1 2" key="1">
    <citation type="submission" date="2018-07" db="EMBL/GenBank/DDBJ databases">
        <title>Genomic Encyclopedia of Type Strains, Phase III (KMG-III): the genomes of soil and plant-associated and newly described type strains.</title>
        <authorList>
            <person name="Whitman W."/>
        </authorList>
    </citation>
    <scope>NUCLEOTIDE SEQUENCE [LARGE SCALE GENOMIC DNA]</scope>
    <source>
        <strain evidence="1 2">CECT 7287</strain>
    </source>
</reference>
<comment type="caution">
    <text evidence="1">The sequence shown here is derived from an EMBL/GenBank/DDBJ whole genome shotgun (WGS) entry which is preliminary data.</text>
</comment>
<keyword evidence="2" id="KW-1185">Reference proteome</keyword>
<protein>
    <submittedName>
        <fullName evidence="1">Uncharacterized protein</fullName>
    </submittedName>
</protein>
<name>A0A3D9KR08_9BACL</name>
<dbReference type="EMBL" id="QRDZ01000001">
    <property type="protein sequence ID" value="RED89143.1"/>
    <property type="molecule type" value="Genomic_DNA"/>
</dbReference>
<proteinExistence type="predicted"/>
<dbReference type="Proteomes" id="UP000256977">
    <property type="component" value="Unassembled WGS sequence"/>
</dbReference>
<sequence>MYLHKMLPVTGSSTKSCRIFSFTPSIFHALIRSSAKIAEARHIIQIHHHLALFSIPCSRSIPINTDQLEKLCKVPN</sequence>
<accession>A0A3D9KR08</accession>
<gene>
    <name evidence="1" type="ORF">DFP98_101114</name>
</gene>
<evidence type="ECO:0000313" key="2">
    <source>
        <dbReference type="Proteomes" id="UP000256977"/>
    </source>
</evidence>